<proteinExistence type="predicted"/>
<accession>J4GXE2</accession>
<gene>
    <name evidence="1" type="ORF">FIBRA_08775</name>
</gene>
<sequence>MTSLLVRGQWSAVRHLHALSMDDFPQRI</sequence>
<evidence type="ECO:0000313" key="1">
    <source>
        <dbReference type="EMBL" id="CCM06505.1"/>
    </source>
</evidence>
<protein>
    <submittedName>
        <fullName evidence="1">Uncharacterized protein</fullName>
    </submittedName>
</protein>
<name>J4GXE2_9APHY</name>
<organism evidence="1 2">
    <name type="scientific">Fibroporia radiculosa</name>
    <dbReference type="NCBI Taxonomy" id="599839"/>
    <lineage>
        <taxon>Eukaryota</taxon>
        <taxon>Fungi</taxon>
        <taxon>Dikarya</taxon>
        <taxon>Basidiomycota</taxon>
        <taxon>Agaricomycotina</taxon>
        <taxon>Agaricomycetes</taxon>
        <taxon>Polyporales</taxon>
        <taxon>Fibroporiaceae</taxon>
        <taxon>Fibroporia</taxon>
    </lineage>
</organism>
<dbReference type="EMBL" id="HE797365">
    <property type="protein sequence ID" value="CCM06505.1"/>
    <property type="molecule type" value="Genomic_DNA"/>
</dbReference>
<reference evidence="1 2" key="1">
    <citation type="journal article" date="2012" name="Appl. Environ. Microbiol.">
        <title>Short-read sequencing for genomic analysis of the brown rot fungus Fibroporia radiculosa.</title>
        <authorList>
            <person name="Tang J.D."/>
            <person name="Perkins A.D."/>
            <person name="Sonstegard T.S."/>
            <person name="Schroeder S.G."/>
            <person name="Burgess S.C."/>
            <person name="Diehl S.V."/>
        </authorList>
    </citation>
    <scope>NUCLEOTIDE SEQUENCE [LARGE SCALE GENOMIC DNA]</scope>
    <source>
        <strain evidence="1 2">TFFH 294</strain>
    </source>
</reference>
<dbReference type="AlphaFoldDB" id="J4GXE2"/>
<dbReference type="Proteomes" id="UP000006352">
    <property type="component" value="Unassembled WGS sequence"/>
</dbReference>
<keyword evidence="2" id="KW-1185">Reference proteome</keyword>
<dbReference type="HOGENOM" id="CLU_3413110_0_0_1"/>
<dbReference type="InParanoid" id="J4GXE2"/>
<evidence type="ECO:0000313" key="2">
    <source>
        <dbReference type="Proteomes" id="UP000006352"/>
    </source>
</evidence>